<accession>A0A0N4YRW8</accession>
<dbReference type="Proteomes" id="UP000271162">
    <property type="component" value="Unassembled WGS sequence"/>
</dbReference>
<dbReference type="EMBL" id="UYSL01024690">
    <property type="protein sequence ID" value="VDL83727.1"/>
    <property type="molecule type" value="Genomic_DNA"/>
</dbReference>
<dbReference type="AlphaFoldDB" id="A0A0N4YRW8"/>
<evidence type="ECO:0000313" key="3">
    <source>
        <dbReference type="WBParaSite" id="NBR_0001999001-mRNA-1"/>
    </source>
</evidence>
<name>A0A0N4YRW8_NIPBR</name>
<keyword evidence="2" id="KW-1185">Reference proteome</keyword>
<dbReference type="WBParaSite" id="NBR_0001999001-mRNA-1">
    <property type="protein sequence ID" value="NBR_0001999001-mRNA-1"/>
    <property type="gene ID" value="NBR_0001999001"/>
</dbReference>
<evidence type="ECO:0000313" key="2">
    <source>
        <dbReference type="Proteomes" id="UP000271162"/>
    </source>
</evidence>
<proteinExistence type="predicted"/>
<sequence>MLPAPVSPQRVLPFSKLLGGHTYTYAEVSGFERNAEGSCRLAFLVTNLTIMDSFSWLTHYRSHKSWLTSADLCGLDSKSCRQEAR</sequence>
<reference evidence="1 2" key="2">
    <citation type="submission" date="2018-11" db="EMBL/GenBank/DDBJ databases">
        <authorList>
            <consortium name="Pathogen Informatics"/>
        </authorList>
    </citation>
    <scope>NUCLEOTIDE SEQUENCE [LARGE SCALE GENOMIC DNA]</scope>
</reference>
<gene>
    <name evidence="1" type="ORF">NBR_LOCUS19991</name>
</gene>
<reference evidence="3" key="1">
    <citation type="submission" date="2017-02" db="UniProtKB">
        <authorList>
            <consortium name="WormBaseParasite"/>
        </authorList>
    </citation>
    <scope>IDENTIFICATION</scope>
</reference>
<organism evidence="3">
    <name type="scientific">Nippostrongylus brasiliensis</name>
    <name type="common">Rat hookworm</name>
    <dbReference type="NCBI Taxonomy" id="27835"/>
    <lineage>
        <taxon>Eukaryota</taxon>
        <taxon>Metazoa</taxon>
        <taxon>Ecdysozoa</taxon>
        <taxon>Nematoda</taxon>
        <taxon>Chromadorea</taxon>
        <taxon>Rhabditida</taxon>
        <taxon>Rhabditina</taxon>
        <taxon>Rhabditomorpha</taxon>
        <taxon>Strongyloidea</taxon>
        <taxon>Heligmosomidae</taxon>
        <taxon>Nippostrongylus</taxon>
    </lineage>
</organism>
<evidence type="ECO:0000313" key="1">
    <source>
        <dbReference type="EMBL" id="VDL83727.1"/>
    </source>
</evidence>
<protein>
    <submittedName>
        <fullName evidence="1 3">Uncharacterized protein</fullName>
    </submittedName>
</protein>